<dbReference type="GO" id="GO:0047223">
    <property type="term" value="F:beta-1,3-galactosyl-O-glycosyl-glycoprotein beta-1,3-N-acetylglucosaminyltransferase activity"/>
    <property type="evidence" value="ECO:0007669"/>
    <property type="project" value="TreeGrafter"/>
</dbReference>
<feature type="domain" description="ILEI/PANDER" evidence="14">
    <location>
        <begin position="139"/>
        <end position="228"/>
    </location>
</feature>
<comment type="cofactor">
    <cofactor evidence="13">
        <name>Mn(2+)</name>
        <dbReference type="ChEBI" id="CHEBI:29035"/>
    </cofactor>
    <text evidence="13">The cofactor is mostly bound to the substrate.</text>
</comment>
<evidence type="ECO:0000256" key="6">
    <source>
        <dbReference type="ARBA" id="ARBA00022692"/>
    </source>
</evidence>
<evidence type="ECO:0000256" key="7">
    <source>
        <dbReference type="ARBA" id="ARBA00022723"/>
    </source>
</evidence>
<comment type="subcellular location">
    <subcellularLocation>
        <location evidence="1 13">Golgi apparatus membrane</location>
        <topology evidence="1 13">Single-pass type II membrane protein</topology>
    </subcellularLocation>
</comment>
<sequence length="660" mass="77834">MWKLSRRRWSTNQIILIVLFIIICNIIFLTHYPIPNQPQQDGENSFPWGNKDTLPWRNKQNRDDLIVKRNEGRQKYELEEMKIPKQRKNQFHLRNQKIQKPNNQGEIRTIKIEAMSSKDRVYINIDGFPTYDITTDADRGVHMVILNQVTGVVMAKRAFDTYLDHQEEDMVKFLQNVRDGRIIVCMIKDEGSQRLTNIGRQSLKKTLSSKHADDIQWRSTWVLIATKNKKWFAENVQNTKTSTDWARKAQIQTEVQLENEASTCDWGNDYISTRRQQFCYRYEGYGKVCNCENPDPIDLKGALLPGSRVDDLPIAVVAANRPYYLYRMLSRLLKTPGVNPKMVTVYIDGFLDEPKAISELFNVAVVEHSPICSKNCRISQHYKRLLRETFDKYTKSNYMIILEEDLDVAVDIMDYFSQMLPVLEKDQSLYCVSAWNDQGYEHSSKDPSLLYRMETMPGLGWVLKRKIFEELEPKWPGTNTYWDWDMWMRMNVNRKDRECIVPDVPRTFHFGSKGLNVNPYFQSIHFNNRRLNNQSGIKFDVSKVTKDGYEEEVNRRIKQATVLDHSKNPCTNKDFIPDTKDQTYVFYIAQKHAKDFETWNSVASCFKLWDLDTRGFHNQMFRFWRKENHIFVVGISSVYAKHKPKDVQPIFISNKQKNQY</sequence>
<keyword evidence="6 13" id="KW-0812">Transmembrane</keyword>
<dbReference type="GO" id="GO:0016266">
    <property type="term" value="P:protein O-linked glycosylation via N-acetyl-galactosamine"/>
    <property type="evidence" value="ECO:0007669"/>
    <property type="project" value="TreeGrafter"/>
</dbReference>
<accession>A0A7M5VC85</accession>
<dbReference type="GO" id="GO:0030145">
    <property type="term" value="F:manganese ion binding"/>
    <property type="evidence" value="ECO:0007669"/>
    <property type="project" value="UniProtKB-UniRule"/>
</dbReference>
<name>A0A7M5VC85_9CNID</name>
<dbReference type="EnsemblMetazoa" id="CLYHEMT011508.1">
    <property type="protein sequence ID" value="CLYHEMP011508.1"/>
    <property type="gene ID" value="CLYHEMG011508"/>
</dbReference>
<evidence type="ECO:0000259" key="14">
    <source>
        <dbReference type="Pfam" id="PF15711"/>
    </source>
</evidence>
<evidence type="ECO:0000313" key="15">
    <source>
        <dbReference type="EnsemblMetazoa" id="CLYHEMP011508.1"/>
    </source>
</evidence>
<comment type="function">
    <text evidence="13">Initiates complex N-linked carbohydrate formation. Essential for the conversion of high-mannose to hybrid and complex N-glycans.</text>
</comment>
<dbReference type="InterPro" id="IPR052463">
    <property type="entry name" value="O-linked_mannose_GnT"/>
</dbReference>
<dbReference type="InterPro" id="IPR039477">
    <property type="entry name" value="ILEI/PANDER_dom"/>
</dbReference>
<dbReference type="OrthoDB" id="440755at2759"/>
<evidence type="ECO:0000256" key="3">
    <source>
        <dbReference type="ARBA" id="ARBA00006492"/>
    </source>
</evidence>
<dbReference type="Gene3D" id="3.90.550.10">
    <property type="entry name" value="Spore Coat Polysaccharide Biosynthesis Protein SpsA, Chain A"/>
    <property type="match status" value="1"/>
</dbReference>
<evidence type="ECO:0000256" key="13">
    <source>
        <dbReference type="RuleBase" id="RU368119"/>
    </source>
</evidence>
<evidence type="ECO:0000256" key="11">
    <source>
        <dbReference type="ARBA" id="ARBA00023136"/>
    </source>
</evidence>
<keyword evidence="7 13" id="KW-0479">Metal-binding</keyword>
<evidence type="ECO:0000256" key="4">
    <source>
        <dbReference type="ARBA" id="ARBA00022676"/>
    </source>
</evidence>
<dbReference type="Pfam" id="PF03071">
    <property type="entry name" value="GNT-I"/>
    <property type="match status" value="1"/>
</dbReference>
<keyword evidence="5" id="KW-0808">Transferase</keyword>
<dbReference type="InterPro" id="IPR004139">
    <property type="entry name" value="Glyco_trans_13"/>
</dbReference>
<evidence type="ECO:0000256" key="12">
    <source>
        <dbReference type="ARBA" id="ARBA00023211"/>
    </source>
</evidence>
<dbReference type="InterPro" id="IPR029044">
    <property type="entry name" value="Nucleotide-diphossugar_trans"/>
</dbReference>
<dbReference type="AlphaFoldDB" id="A0A7M5VC85"/>
<keyword evidence="12 13" id="KW-0464">Manganese</keyword>
<evidence type="ECO:0000256" key="9">
    <source>
        <dbReference type="ARBA" id="ARBA00022989"/>
    </source>
</evidence>
<feature type="transmembrane region" description="Helical" evidence="13">
    <location>
        <begin position="12"/>
        <end position="34"/>
    </location>
</feature>
<dbReference type="GeneID" id="136805318"/>
<dbReference type="PANTHER" id="PTHR46396:SF1">
    <property type="entry name" value="PROTEIN O-LINKED-MANNOSE BETA-1,2-N-ACETYLGLUCOSAMINYLTRANSFERASE 1"/>
    <property type="match status" value="1"/>
</dbReference>
<evidence type="ECO:0000256" key="5">
    <source>
        <dbReference type="ARBA" id="ARBA00022679"/>
    </source>
</evidence>
<protein>
    <recommendedName>
        <fullName evidence="13">Alpha-1,3-mannosyl-glycoprotein 2-beta-N-acetylglucosaminyltransferase</fullName>
        <shortName evidence="13">GNT-I</shortName>
        <shortName evidence="13">GlcNAc-T I</shortName>
        <ecNumber evidence="13">2.4.1.101</ecNumber>
    </recommendedName>
    <alternativeName>
        <fullName evidence="13">N-glycosyl-oligosaccharide-glycoprotein N-acetylglucosaminyltransferase I</fullName>
    </alternativeName>
</protein>
<dbReference type="RefSeq" id="XP_066918006.1">
    <property type="nucleotide sequence ID" value="XM_067061905.1"/>
</dbReference>
<comment type="catalytic activity">
    <reaction evidence="13">
        <text>N(4)-(alpha-D-Man-(1-&gt;3)-[alpha-D-Man-(1-&gt;3)-[alpha-D-Man-(1-&gt;6)]-alpha-D-Man-(1-&gt;6)]-beta-D-Man-(1-&gt;4)-beta-D-GlcNAc-(1-&gt;4)-beta-D-GlcNAc)-L-asparaginyl-[protein] (N-glucan mannose isomer 5A1,2) + UDP-N-acetyl-alpha-D-glucosamine = N(4)-{beta-D-GlcNAc-(1-&gt;2)-alpha-D-Man-(1-&gt;3)-[alpha-D-Man-(1-&gt;3)-[alpha-D-Man-(1-&gt;6)]-alpha-D-Man-(1-&gt;6)]-beta-D-Man-(1-&gt;4)-beta-D-GlcNAc-(1-&gt;4)-beta-D-GlcNAc}-L-asparaginyl-[protein] + UDP + H(+)</text>
        <dbReference type="Rhea" id="RHEA:11456"/>
        <dbReference type="Rhea" id="RHEA-COMP:14367"/>
        <dbReference type="Rhea" id="RHEA-COMP:14368"/>
        <dbReference type="ChEBI" id="CHEBI:15378"/>
        <dbReference type="ChEBI" id="CHEBI:57705"/>
        <dbReference type="ChEBI" id="CHEBI:58223"/>
        <dbReference type="ChEBI" id="CHEBI:59087"/>
        <dbReference type="ChEBI" id="CHEBI:60625"/>
        <dbReference type="EC" id="2.4.1.101"/>
    </reaction>
</comment>
<keyword evidence="8 13" id="KW-0735">Signal-anchor</keyword>
<proteinExistence type="inferred from homology"/>
<keyword evidence="9 13" id="KW-1133">Transmembrane helix</keyword>
<dbReference type="GO" id="GO:0003827">
    <property type="term" value="F:alpha-1,3-mannosylglycoprotein 2-beta-N-acetylglucosaminyltransferase activity"/>
    <property type="evidence" value="ECO:0007669"/>
    <property type="project" value="UniProtKB-UniRule"/>
</dbReference>
<reference evidence="15" key="1">
    <citation type="submission" date="2021-01" db="UniProtKB">
        <authorList>
            <consortium name="EnsemblMetazoa"/>
        </authorList>
    </citation>
    <scope>IDENTIFICATION</scope>
</reference>
<evidence type="ECO:0000256" key="2">
    <source>
        <dbReference type="ARBA" id="ARBA00004922"/>
    </source>
</evidence>
<dbReference type="GO" id="GO:0000139">
    <property type="term" value="C:Golgi membrane"/>
    <property type="evidence" value="ECO:0007669"/>
    <property type="project" value="UniProtKB-SubCell"/>
</dbReference>
<dbReference type="EC" id="2.4.1.101" evidence="13"/>
<evidence type="ECO:0000256" key="1">
    <source>
        <dbReference type="ARBA" id="ARBA00004323"/>
    </source>
</evidence>
<organism evidence="15 16">
    <name type="scientific">Clytia hemisphaerica</name>
    <dbReference type="NCBI Taxonomy" id="252671"/>
    <lineage>
        <taxon>Eukaryota</taxon>
        <taxon>Metazoa</taxon>
        <taxon>Cnidaria</taxon>
        <taxon>Hydrozoa</taxon>
        <taxon>Hydroidolina</taxon>
        <taxon>Leptothecata</taxon>
        <taxon>Obeliida</taxon>
        <taxon>Clytiidae</taxon>
        <taxon>Clytia</taxon>
    </lineage>
</organism>
<dbReference type="UniPathway" id="UPA00378"/>
<dbReference type="PANTHER" id="PTHR46396">
    <property type="entry name" value="PROTEIN O-LINKED-MANNOSE BETA-1,2-N-ACETYLGLUCOSAMINYLTRANSFERASE 1"/>
    <property type="match status" value="1"/>
</dbReference>
<comment type="similarity">
    <text evidence="3 13">Belongs to the glycosyltransferase 13 family.</text>
</comment>
<keyword evidence="4 13" id="KW-0328">Glycosyltransferase</keyword>
<evidence type="ECO:0000256" key="10">
    <source>
        <dbReference type="ARBA" id="ARBA00023034"/>
    </source>
</evidence>
<keyword evidence="16" id="KW-1185">Reference proteome</keyword>
<keyword evidence="11 13" id="KW-0472">Membrane</keyword>
<dbReference type="PROSITE" id="PS52031">
    <property type="entry name" value="GG_LECTIN"/>
    <property type="match status" value="1"/>
</dbReference>
<evidence type="ECO:0000313" key="16">
    <source>
        <dbReference type="Proteomes" id="UP000594262"/>
    </source>
</evidence>
<dbReference type="Proteomes" id="UP000594262">
    <property type="component" value="Unplaced"/>
</dbReference>
<dbReference type="FunFam" id="3.90.550.10:FF:000252">
    <property type="entry name" value="Protein O-linked-mannose beta-1,2-N-acetylglucosaminyltransferase 1"/>
    <property type="match status" value="1"/>
</dbReference>
<dbReference type="Pfam" id="PF15711">
    <property type="entry name" value="ILEI"/>
    <property type="match status" value="1"/>
</dbReference>
<keyword evidence="10 13" id="KW-0333">Golgi apparatus</keyword>
<comment type="pathway">
    <text evidence="2 13">Protein modification; protein glycosylation.</text>
</comment>
<dbReference type="SUPFAM" id="SSF53448">
    <property type="entry name" value="Nucleotide-diphospho-sugar transferases"/>
    <property type="match status" value="1"/>
</dbReference>
<evidence type="ECO:0000256" key="8">
    <source>
        <dbReference type="ARBA" id="ARBA00022968"/>
    </source>
</evidence>